<dbReference type="InterPro" id="IPR000432">
    <property type="entry name" value="DNA_mismatch_repair_MutS_C"/>
</dbReference>
<keyword evidence="7 9" id="KW-0234">DNA repair</keyword>
<dbReference type="Gene3D" id="3.30.420.110">
    <property type="entry name" value="MutS, connector domain"/>
    <property type="match status" value="1"/>
</dbReference>
<dbReference type="SUPFAM" id="SSF48334">
    <property type="entry name" value="DNA repair protein MutS, domain III"/>
    <property type="match status" value="1"/>
</dbReference>
<dbReference type="Pfam" id="PF05188">
    <property type="entry name" value="MutS_II"/>
    <property type="match status" value="1"/>
</dbReference>
<dbReference type="InterPro" id="IPR017261">
    <property type="entry name" value="DNA_mismatch_repair_MutS/MSH"/>
</dbReference>
<comment type="similarity">
    <text evidence="1 9 10">Belongs to the DNA mismatch repair MutS family.</text>
</comment>
<dbReference type="CDD" id="cd03284">
    <property type="entry name" value="ABC_MutS1"/>
    <property type="match status" value="1"/>
</dbReference>
<dbReference type="InterPro" id="IPR007696">
    <property type="entry name" value="DNA_mismatch_repair_MutS_core"/>
</dbReference>
<evidence type="ECO:0000259" key="11">
    <source>
        <dbReference type="PROSITE" id="PS00486"/>
    </source>
</evidence>
<dbReference type="PROSITE" id="PS00486">
    <property type="entry name" value="DNA_MISMATCH_REPAIR_2"/>
    <property type="match status" value="1"/>
</dbReference>
<evidence type="ECO:0000313" key="12">
    <source>
        <dbReference type="EMBL" id="WML90614.1"/>
    </source>
</evidence>
<evidence type="ECO:0000256" key="4">
    <source>
        <dbReference type="ARBA" id="ARBA00022763"/>
    </source>
</evidence>
<dbReference type="PIRSF" id="PIRSF037677">
    <property type="entry name" value="DNA_mis_repair_Msh6"/>
    <property type="match status" value="1"/>
</dbReference>
<comment type="function">
    <text evidence="8 9">This protein is involved in the repair of mismatches in DNA. It is possible that it carries out the mismatch recognition step. This protein has a weak ATPase activity.</text>
</comment>
<keyword evidence="3 9" id="KW-0547">Nucleotide-binding</keyword>
<dbReference type="Gene3D" id="3.40.50.300">
    <property type="entry name" value="P-loop containing nucleotide triphosphate hydrolases"/>
    <property type="match status" value="1"/>
</dbReference>
<dbReference type="HAMAP" id="MF_00096">
    <property type="entry name" value="MutS"/>
    <property type="match status" value="1"/>
</dbReference>
<evidence type="ECO:0000256" key="8">
    <source>
        <dbReference type="ARBA" id="ARBA00024647"/>
    </source>
</evidence>
<proteinExistence type="inferred from homology"/>
<accession>A0ABY9MPR2</accession>
<dbReference type="InterPro" id="IPR045076">
    <property type="entry name" value="MutS"/>
</dbReference>
<feature type="binding site" evidence="9">
    <location>
        <begin position="615"/>
        <end position="622"/>
    </location>
    <ligand>
        <name>ATP</name>
        <dbReference type="ChEBI" id="CHEBI:30616"/>
    </ligand>
</feature>
<dbReference type="SUPFAM" id="SSF53150">
    <property type="entry name" value="DNA repair protein MutS, domain II"/>
    <property type="match status" value="1"/>
</dbReference>
<dbReference type="NCBIfam" id="TIGR01070">
    <property type="entry name" value="mutS1"/>
    <property type="match status" value="1"/>
</dbReference>
<dbReference type="SMART" id="SM00534">
    <property type="entry name" value="MUTSac"/>
    <property type="match status" value="1"/>
</dbReference>
<dbReference type="Pfam" id="PF05192">
    <property type="entry name" value="MutS_III"/>
    <property type="match status" value="1"/>
</dbReference>
<protein>
    <recommendedName>
        <fullName evidence="2 9">DNA mismatch repair protein MutS</fullName>
    </recommendedName>
</protein>
<dbReference type="InterPro" id="IPR036187">
    <property type="entry name" value="DNA_mismatch_repair_MutS_sf"/>
</dbReference>
<dbReference type="EMBL" id="CP133218">
    <property type="protein sequence ID" value="WML90614.1"/>
    <property type="molecule type" value="Genomic_DNA"/>
</dbReference>
<evidence type="ECO:0000313" key="13">
    <source>
        <dbReference type="Proteomes" id="UP001236657"/>
    </source>
</evidence>
<keyword evidence="13" id="KW-1185">Reference proteome</keyword>
<evidence type="ECO:0000256" key="3">
    <source>
        <dbReference type="ARBA" id="ARBA00022741"/>
    </source>
</evidence>
<dbReference type="Proteomes" id="UP001236657">
    <property type="component" value="Chromosome"/>
</dbReference>
<feature type="domain" description="DNA mismatch repair proteins mutS family" evidence="11">
    <location>
        <begin position="689"/>
        <end position="705"/>
    </location>
</feature>
<dbReference type="InterPro" id="IPR007860">
    <property type="entry name" value="DNA_mmatch_repair_MutS_con_dom"/>
</dbReference>
<dbReference type="Gene3D" id="1.10.1420.10">
    <property type="match status" value="2"/>
</dbReference>
<dbReference type="SUPFAM" id="SSF52540">
    <property type="entry name" value="P-loop containing nucleoside triphosphate hydrolases"/>
    <property type="match status" value="1"/>
</dbReference>
<dbReference type="Gene3D" id="3.40.1170.10">
    <property type="entry name" value="DNA repair protein MutS, domain I"/>
    <property type="match status" value="1"/>
</dbReference>
<evidence type="ECO:0000256" key="6">
    <source>
        <dbReference type="ARBA" id="ARBA00023125"/>
    </source>
</evidence>
<dbReference type="SUPFAM" id="SSF55271">
    <property type="entry name" value="DNA repair protein MutS, domain I"/>
    <property type="match status" value="1"/>
</dbReference>
<dbReference type="Gene3D" id="6.10.140.430">
    <property type="match status" value="1"/>
</dbReference>
<dbReference type="InterPro" id="IPR007695">
    <property type="entry name" value="DNA_mismatch_repair_MutS-lik_N"/>
</dbReference>
<dbReference type="InterPro" id="IPR005748">
    <property type="entry name" value="DNA_mismatch_repair_MutS"/>
</dbReference>
<dbReference type="InterPro" id="IPR007861">
    <property type="entry name" value="DNA_mismatch_repair_MutS_clamp"/>
</dbReference>
<reference evidence="12 13" key="1">
    <citation type="submission" date="2023-08" db="EMBL/GenBank/DDBJ databases">
        <title>New molecular markers tilS and rpoB for phylogenetic and monitoring studies of the genus Thiothrix biodiversity.</title>
        <authorList>
            <person name="Ravin N.V."/>
            <person name="Smolyakov D."/>
            <person name="Markov N.D."/>
            <person name="Beletsky A.V."/>
            <person name="Mardanov A.V."/>
            <person name="Rudenko T.S."/>
            <person name="Grabovich M.Y."/>
        </authorList>
    </citation>
    <scope>NUCLEOTIDE SEQUENCE [LARGE SCALE GENOMIC DNA]</scope>
    <source>
        <strain evidence="12 13">MK1</strain>
    </source>
</reference>
<keyword evidence="5 9" id="KW-0067">ATP-binding</keyword>
<evidence type="ECO:0000256" key="2">
    <source>
        <dbReference type="ARBA" id="ARBA00021982"/>
    </source>
</evidence>
<dbReference type="Pfam" id="PF01624">
    <property type="entry name" value="MutS_I"/>
    <property type="match status" value="1"/>
</dbReference>
<organism evidence="12 13">
    <name type="scientific">Thiothrix lacustris</name>
    <dbReference type="NCBI Taxonomy" id="525917"/>
    <lineage>
        <taxon>Bacteria</taxon>
        <taxon>Pseudomonadati</taxon>
        <taxon>Pseudomonadota</taxon>
        <taxon>Gammaproteobacteria</taxon>
        <taxon>Thiotrichales</taxon>
        <taxon>Thiotrichaceae</taxon>
        <taxon>Thiothrix</taxon>
    </lineage>
</organism>
<dbReference type="InterPro" id="IPR036678">
    <property type="entry name" value="MutS_con_dom_sf"/>
</dbReference>
<dbReference type="InterPro" id="IPR016151">
    <property type="entry name" value="DNA_mismatch_repair_MutS_N"/>
</dbReference>
<dbReference type="Pfam" id="PF05190">
    <property type="entry name" value="MutS_IV"/>
    <property type="match status" value="1"/>
</dbReference>
<dbReference type="PANTHER" id="PTHR11361">
    <property type="entry name" value="DNA MISMATCH REPAIR PROTEIN MUTS FAMILY MEMBER"/>
    <property type="match status" value="1"/>
</dbReference>
<sequence>MNKKSAPQHTPMMQQYFRIKAEYPNILLFYRMGDFYELFMDDAKKAASLLDITLTARGSSAGDPIAMAGVPYHAVEQYLAKLLKLGESVAICEQVGDPAKSKGPVERKITRLLTPGTVTDDYLLDDRRDNLLMAVCEEKTGGNYGIAAIDLSTGRFTVQQADSDTTLLNEIERLQPAEILHDEGWKPPFVRTQHCTSRPTWHFDLDTAQRLLLRQFGTHGLSGFGCDHLPLAITAAGALLNYVQETQRTALPHINSLTVELSDEGIILDAASRRNLELEHSLSGEHKNTLISVIDKTATSMGSRLLRRWLNKPLRDRHILRNRHQAVGALLEQYHYENLLDTLRGIGDIERIASRIALGSARPRDLSTLRDSLHVLPRIHAHLQPLDNPRLQALHQQIDLHEALSHLLDSAIIDNPPVVIRDGGVIAPGFDAELDELRNLSENADQYLLDLEAREKVRTGINNLKVAYNRVHGYYVEVPQSQLSKIPADYIRRQTLKGVERYILPELKKFEDKVLSARERSLAREKAIYEELLRDLLAHLNPLRSSAQAIAELDVLGNFAERANTLNYNCPALVDGAGIQIEGGRHPVVERTLDAPFVPNDLYMDSRRRMLMVTGPNMGGKSTYMRQVALIVLLAHIGSYVPAQTARLGNIDRIFTRIGAHDDLSSGRSTFMVEMTEAANILNNATAHSLVLMDEIGRGTSTFDGLSLAWAFAEYLARDRKAFTLFATHYFELTVLPEQISTIVNVHIDAIEHGDKIVFLHAVKEGPANQSYGLQVAQLAGVPKSVIAQARKKLLSLEKDSQAAPQQGQTLPLMFSTSTEPKDEIAEKVKAALEAVDPDELTPRQALDELYRLRKLLK</sequence>
<evidence type="ECO:0000256" key="1">
    <source>
        <dbReference type="ARBA" id="ARBA00006271"/>
    </source>
</evidence>
<evidence type="ECO:0000256" key="10">
    <source>
        <dbReference type="RuleBase" id="RU003756"/>
    </source>
</evidence>
<dbReference type="Pfam" id="PF00488">
    <property type="entry name" value="MutS_V"/>
    <property type="match status" value="1"/>
</dbReference>
<dbReference type="NCBIfam" id="NF003810">
    <property type="entry name" value="PRK05399.1"/>
    <property type="match status" value="1"/>
</dbReference>
<gene>
    <name evidence="9 12" type="primary">mutS</name>
    <name evidence="12" type="ORF">RCF98_16795</name>
</gene>
<dbReference type="RefSeq" id="WP_308895121.1">
    <property type="nucleotide sequence ID" value="NZ_CP133218.1"/>
</dbReference>
<dbReference type="PANTHER" id="PTHR11361:SF34">
    <property type="entry name" value="DNA MISMATCH REPAIR PROTEIN MSH1, MITOCHONDRIAL"/>
    <property type="match status" value="1"/>
</dbReference>
<name>A0ABY9MPR2_9GAMM</name>
<evidence type="ECO:0000256" key="9">
    <source>
        <dbReference type="HAMAP-Rule" id="MF_00096"/>
    </source>
</evidence>
<keyword evidence="4 9" id="KW-0227">DNA damage</keyword>
<evidence type="ECO:0000256" key="5">
    <source>
        <dbReference type="ARBA" id="ARBA00022840"/>
    </source>
</evidence>
<dbReference type="SMART" id="SM00533">
    <property type="entry name" value="MUTSd"/>
    <property type="match status" value="1"/>
</dbReference>
<keyword evidence="6 9" id="KW-0238">DNA-binding</keyword>
<evidence type="ECO:0000256" key="7">
    <source>
        <dbReference type="ARBA" id="ARBA00023204"/>
    </source>
</evidence>
<dbReference type="InterPro" id="IPR027417">
    <property type="entry name" value="P-loop_NTPase"/>
</dbReference>